<dbReference type="AlphaFoldDB" id="A0A1Z2QTM9"/>
<dbReference type="EMBL" id="MF061172">
    <property type="protein sequence ID" value="ASA34726.1"/>
    <property type="molecule type" value="Genomic_DNA"/>
</dbReference>
<dbReference type="RefSeq" id="YP_009403532.1">
    <property type="nucleotide sequence ID" value="NC_035360.1"/>
</dbReference>
<feature type="transmembrane region" description="Helical" evidence="1">
    <location>
        <begin position="90"/>
        <end position="110"/>
    </location>
</feature>
<evidence type="ECO:0000313" key="3">
    <source>
        <dbReference type="EMBL" id="ASA34726.1"/>
    </source>
</evidence>
<keyword evidence="1" id="KW-0472">Membrane</keyword>
<accession>A0A1Z2QTM9</accession>
<gene>
    <name evidence="3" type="primary">ORF111</name>
    <name evidence="2" type="ORF">Do_ele1Pt0789</name>
    <name evidence="3" type="ORF">Do_ele1Pt1306</name>
</gene>
<keyword evidence="1" id="KW-0812">Transmembrane</keyword>
<dbReference type="EMBL" id="MF061172">
    <property type="protein sequence ID" value="ASA34713.1"/>
    <property type="molecule type" value="Genomic_DNA"/>
</dbReference>
<organism evidence="3">
    <name type="scientific">Downingia elegans</name>
    <dbReference type="NCBI Taxonomy" id="104522"/>
    <lineage>
        <taxon>Eukaryota</taxon>
        <taxon>Viridiplantae</taxon>
        <taxon>Streptophyta</taxon>
        <taxon>Embryophyta</taxon>
        <taxon>Tracheophyta</taxon>
        <taxon>Spermatophyta</taxon>
        <taxon>Magnoliopsida</taxon>
        <taxon>eudicotyledons</taxon>
        <taxon>Gunneridae</taxon>
        <taxon>Pentapetalae</taxon>
        <taxon>asterids</taxon>
        <taxon>campanulids</taxon>
        <taxon>Asterales</taxon>
        <taxon>Campanulaceae</taxon>
        <taxon>Downingia</taxon>
    </lineage>
</organism>
<protein>
    <submittedName>
        <fullName evidence="3">Uncharacterized protein</fullName>
    </submittedName>
</protein>
<reference evidence="3" key="1">
    <citation type="journal article" date="2017" name="Am. J. Bot.">
        <title>The East Asian origin of the giant lobelias.</title>
        <authorList>
            <person name="Knox E.B."/>
            <person name="Li C."/>
        </authorList>
    </citation>
    <scope>NUCLEOTIDE SEQUENCE</scope>
</reference>
<name>A0A1Z2QTM9_9ASTR</name>
<keyword evidence="1" id="KW-1133">Transmembrane helix</keyword>
<evidence type="ECO:0000313" key="2">
    <source>
        <dbReference type="EMBL" id="ASA34713.1"/>
    </source>
</evidence>
<feature type="transmembrane region" description="Helical" evidence="1">
    <location>
        <begin position="45"/>
        <end position="65"/>
    </location>
</feature>
<proteinExistence type="predicted"/>
<dbReference type="RefSeq" id="YP_009403521.1">
    <property type="nucleotide sequence ID" value="NC_035360.1"/>
</dbReference>
<dbReference type="GeneID" id="33368066"/>
<dbReference type="GeneID" id="33368025"/>
<geneLocation type="plastid" evidence="3"/>
<evidence type="ECO:0000256" key="1">
    <source>
        <dbReference type="SAM" id="Phobius"/>
    </source>
</evidence>
<keyword evidence="3" id="KW-0934">Plastid</keyword>
<sequence>MNIVIFVIIRVIGIRRLRNLVAKMVFDILVVGIGSSNLLQLTARFLCLALLWLANLEYIVISIFWHSKTLLYIKLGGPERPDLTFLTPRVLLLALRCTIGLYSYLISIAYD</sequence>